<organism evidence="9 10">
    <name type="scientific">Dehalobacterium formicoaceticum</name>
    <dbReference type="NCBI Taxonomy" id="51515"/>
    <lineage>
        <taxon>Bacteria</taxon>
        <taxon>Bacillati</taxon>
        <taxon>Bacillota</taxon>
        <taxon>Clostridia</taxon>
        <taxon>Eubacteriales</taxon>
        <taxon>Peptococcaceae</taxon>
        <taxon>Dehalobacterium</taxon>
    </lineage>
</organism>
<dbReference type="RefSeq" id="WP_089610351.1">
    <property type="nucleotide sequence ID" value="NZ_CP022121.1"/>
</dbReference>
<keyword evidence="4 8" id="KW-0566">Pantothenate biosynthesis</keyword>
<evidence type="ECO:0000256" key="4">
    <source>
        <dbReference type="ARBA" id="ARBA00022655"/>
    </source>
</evidence>
<comment type="subcellular location">
    <subcellularLocation>
        <location evidence="8">Cytoplasm</location>
    </subcellularLocation>
</comment>
<dbReference type="Proteomes" id="UP001524944">
    <property type="component" value="Unassembled WGS sequence"/>
</dbReference>
<comment type="similarity">
    <text evidence="2 8">Belongs to the pantothenate synthetase family.</text>
</comment>
<dbReference type="Gene3D" id="3.30.1300.10">
    <property type="entry name" value="Pantoate-beta-alanine ligase, C-terminal domain"/>
    <property type="match status" value="1"/>
</dbReference>
<name>A0ABT1Y6E1_9FIRM</name>
<feature type="binding site" evidence="8">
    <location>
        <position position="177"/>
    </location>
    <ligand>
        <name>ATP</name>
        <dbReference type="ChEBI" id="CHEBI:30616"/>
    </ligand>
</feature>
<evidence type="ECO:0000313" key="10">
    <source>
        <dbReference type="Proteomes" id="UP001524944"/>
    </source>
</evidence>
<comment type="catalytic activity">
    <reaction evidence="7 8">
        <text>(R)-pantoate + beta-alanine + ATP = (R)-pantothenate + AMP + diphosphate + H(+)</text>
        <dbReference type="Rhea" id="RHEA:10912"/>
        <dbReference type="ChEBI" id="CHEBI:15378"/>
        <dbReference type="ChEBI" id="CHEBI:15980"/>
        <dbReference type="ChEBI" id="CHEBI:29032"/>
        <dbReference type="ChEBI" id="CHEBI:30616"/>
        <dbReference type="ChEBI" id="CHEBI:33019"/>
        <dbReference type="ChEBI" id="CHEBI:57966"/>
        <dbReference type="ChEBI" id="CHEBI:456215"/>
        <dbReference type="EC" id="6.3.2.1"/>
    </reaction>
</comment>
<keyword evidence="6 8" id="KW-0067">ATP-binding</keyword>
<comment type="caution">
    <text evidence="9">The sequence shown here is derived from an EMBL/GenBank/DDBJ whole genome shotgun (WGS) entry which is preliminary data.</text>
</comment>
<evidence type="ECO:0000256" key="7">
    <source>
        <dbReference type="ARBA" id="ARBA00048258"/>
    </source>
</evidence>
<reference evidence="9 10" key="1">
    <citation type="submission" date="2022-08" db="EMBL/GenBank/DDBJ databases">
        <title>Proteogenomics of the novel Dehalobacterium formicoaceticum strain EZ94 highlights a key role of methyltransferases during anaerobic dichloromethane degradation.</title>
        <authorList>
            <person name="Wasmund K."/>
        </authorList>
    </citation>
    <scope>NUCLEOTIDE SEQUENCE [LARGE SCALE GENOMIC DNA]</scope>
    <source>
        <strain evidence="9 10">EZ94</strain>
    </source>
</reference>
<comment type="miscellaneous">
    <text evidence="8">The reaction proceeds by a bi uni uni bi ping pong mechanism.</text>
</comment>
<protein>
    <recommendedName>
        <fullName evidence="8">Pantothenate synthetase</fullName>
        <shortName evidence="8">PS</shortName>
        <ecNumber evidence="8">6.3.2.1</ecNumber>
    </recommendedName>
    <alternativeName>
        <fullName evidence="8">Pantoate--beta-alanine ligase</fullName>
    </alternativeName>
    <alternativeName>
        <fullName evidence="8">Pantoate-activating enzyme</fullName>
    </alternativeName>
</protein>
<dbReference type="SUPFAM" id="SSF52374">
    <property type="entry name" value="Nucleotidylyl transferase"/>
    <property type="match status" value="1"/>
</dbReference>
<dbReference type="InterPro" id="IPR003721">
    <property type="entry name" value="Pantoate_ligase"/>
</dbReference>
<comment type="pathway">
    <text evidence="1 8">Cofactor biosynthesis; (R)-pantothenate biosynthesis; (R)-pantothenate from (R)-pantoate and beta-alanine: step 1/1.</text>
</comment>
<dbReference type="InterPro" id="IPR004821">
    <property type="entry name" value="Cyt_trans-like"/>
</dbReference>
<dbReference type="NCBIfam" id="TIGR00125">
    <property type="entry name" value="cyt_tran_rel"/>
    <property type="match status" value="1"/>
</dbReference>
<dbReference type="CDD" id="cd00560">
    <property type="entry name" value="PanC"/>
    <property type="match status" value="1"/>
</dbReference>
<dbReference type="Gene3D" id="3.40.50.620">
    <property type="entry name" value="HUPs"/>
    <property type="match status" value="1"/>
</dbReference>
<feature type="binding site" evidence="8">
    <location>
        <position position="61"/>
    </location>
    <ligand>
        <name>(R)-pantoate</name>
        <dbReference type="ChEBI" id="CHEBI:15980"/>
    </ligand>
</feature>
<dbReference type="InterPro" id="IPR014729">
    <property type="entry name" value="Rossmann-like_a/b/a_fold"/>
</dbReference>
<keyword evidence="5 8" id="KW-0547">Nucleotide-binding</keyword>
<feature type="binding site" evidence="8">
    <location>
        <begin position="148"/>
        <end position="151"/>
    </location>
    <ligand>
        <name>ATP</name>
        <dbReference type="ChEBI" id="CHEBI:30616"/>
    </ligand>
</feature>
<sequence length="287" mass="32111">MSIIKTTADLQDWFQQADRRNKTLGFVPTMGYLHEGHLSLIRAAKDQNDLVAVSIFVNPTQFAPGEDYESYPRDTDRDYQLAMEAGADVVFVPAVEEIYPPGASTEVTVTGGITRKLCGISRPTHFQGVTRVVNILFNIMQPNRAYFGQKDAQQSLIIKKMVRELHLPVEIVVCPIVREADGLAMSSRNVYLTPEERQQAVCLNNALQKAESYFKSDTPDHAVIDKLRSIIKREIESHPLACIDYCEIFDGETLEDIDEILPGKNALAAVAVKFSKARLLDNRVLSI</sequence>
<evidence type="ECO:0000256" key="3">
    <source>
        <dbReference type="ARBA" id="ARBA00022598"/>
    </source>
</evidence>
<dbReference type="PANTHER" id="PTHR21299">
    <property type="entry name" value="CYTIDYLATE KINASE/PANTOATE-BETA-ALANINE LIGASE"/>
    <property type="match status" value="1"/>
</dbReference>
<dbReference type="NCBIfam" id="TIGR00018">
    <property type="entry name" value="panC"/>
    <property type="match status" value="1"/>
</dbReference>
<dbReference type="GO" id="GO:0016874">
    <property type="term" value="F:ligase activity"/>
    <property type="evidence" value="ECO:0007669"/>
    <property type="project" value="UniProtKB-KW"/>
</dbReference>
<keyword evidence="3 8" id="KW-0436">Ligase</keyword>
<dbReference type="EMBL" id="JANPWE010000007">
    <property type="protein sequence ID" value="MCR6546452.1"/>
    <property type="molecule type" value="Genomic_DNA"/>
</dbReference>
<dbReference type="Pfam" id="PF02569">
    <property type="entry name" value="Pantoate_ligase"/>
    <property type="match status" value="1"/>
</dbReference>
<evidence type="ECO:0000256" key="6">
    <source>
        <dbReference type="ARBA" id="ARBA00022840"/>
    </source>
</evidence>
<comment type="subunit">
    <text evidence="8">Homodimer.</text>
</comment>
<comment type="function">
    <text evidence="8">Catalyzes the condensation of pantoate with beta-alanine in an ATP-dependent reaction via a pantoyl-adenylate intermediate.</text>
</comment>
<evidence type="ECO:0000256" key="8">
    <source>
        <dbReference type="HAMAP-Rule" id="MF_00158"/>
    </source>
</evidence>
<dbReference type="EC" id="6.3.2.1" evidence="8"/>
<feature type="binding site" evidence="8">
    <location>
        <begin position="30"/>
        <end position="37"/>
    </location>
    <ligand>
        <name>ATP</name>
        <dbReference type="ChEBI" id="CHEBI:30616"/>
    </ligand>
</feature>
<dbReference type="PANTHER" id="PTHR21299:SF1">
    <property type="entry name" value="PANTOATE--BETA-ALANINE LIGASE"/>
    <property type="match status" value="1"/>
</dbReference>
<feature type="binding site" evidence="8">
    <location>
        <begin position="185"/>
        <end position="188"/>
    </location>
    <ligand>
        <name>ATP</name>
        <dbReference type="ChEBI" id="CHEBI:30616"/>
    </ligand>
</feature>
<feature type="active site" description="Proton donor" evidence="8">
    <location>
        <position position="37"/>
    </location>
</feature>
<evidence type="ECO:0000313" key="9">
    <source>
        <dbReference type="EMBL" id="MCR6546452.1"/>
    </source>
</evidence>
<feature type="binding site" evidence="8">
    <location>
        <position position="154"/>
    </location>
    <ligand>
        <name>(R)-pantoate</name>
        <dbReference type="ChEBI" id="CHEBI:15980"/>
    </ligand>
</feature>
<accession>A0ABT1Y6E1</accession>
<dbReference type="HAMAP" id="MF_00158">
    <property type="entry name" value="PanC"/>
    <property type="match status" value="1"/>
</dbReference>
<keyword evidence="8" id="KW-0963">Cytoplasm</keyword>
<evidence type="ECO:0000256" key="2">
    <source>
        <dbReference type="ARBA" id="ARBA00009256"/>
    </source>
</evidence>
<proteinExistence type="inferred from homology"/>
<keyword evidence="10" id="KW-1185">Reference proteome</keyword>
<feature type="binding site" evidence="8">
    <location>
        <position position="61"/>
    </location>
    <ligand>
        <name>beta-alanine</name>
        <dbReference type="ChEBI" id="CHEBI:57966"/>
    </ligand>
</feature>
<dbReference type="InterPro" id="IPR042176">
    <property type="entry name" value="Pantoate_ligase_C"/>
</dbReference>
<evidence type="ECO:0000256" key="1">
    <source>
        <dbReference type="ARBA" id="ARBA00004990"/>
    </source>
</evidence>
<gene>
    <name evidence="8 9" type="primary">panC</name>
    <name evidence="9" type="ORF">NVS47_13190</name>
</gene>
<evidence type="ECO:0000256" key="5">
    <source>
        <dbReference type="ARBA" id="ARBA00022741"/>
    </source>
</evidence>